<name>A0A2P2K7M8_RHIMU</name>
<evidence type="ECO:0000256" key="1">
    <source>
        <dbReference type="SAM" id="MobiDB-lite"/>
    </source>
</evidence>
<dbReference type="Pfam" id="PF04720">
    <property type="entry name" value="PDDEXK_6"/>
    <property type="match status" value="1"/>
</dbReference>
<accession>A0A2P2K7M8</accession>
<dbReference type="NCBIfam" id="TIGR01615">
    <property type="entry name" value="A_thal_3542"/>
    <property type="match status" value="1"/>
</dbReference>
<organism evidence="2">
    <name type="scientific">Rhizophora mucronata</name>
    <name type="common">Asiatic mangrove</name>
    <dbReference type="NCBI Taxonomy" id="61149"/>
    <lineage>
        <taxon>Eukaryota</taxon>
        <taxon>Viridiplantae</taxon>
        <taxon>Streptophyta</taxon>
        <taxon>Embryophyta</taxon>
        <taxon>Tracheophyta</taxon>
        <taxon>Spermatophyta</taxon>
        <taxon>Magnoliopsida</taxon>
        <taxon>eudicotyledons</taxon>
        <taxon>Gunneridae</taxon>
        <taxon>Pentapetalae</taxon>
        <taxon>rosids</taxon>
        <taxon>fabids</taxon>
        <taxon>Malpighiales</taxon>
        <taxon>Rhizophoraceae</taxon>
        <taxon>Rhizophora</taxon>
    </lineage>
</organism>
<dbReference type="EMBL" id="GGEC01021207">
    <property type="protein sequence ID" value="MBX01691.1"/>
    <property type="molecule type" value="Transcribed_RNA"/>
</dbReference>
<dbReference type="PANTHER" id="PTHR31579">
    <property type="entry name" value="OS03G0796600 PROTEIN"/>
    <property type="match status" value="1"/>
</dbReference>
<dbReference type="PANTHER" id="PTHR31579:SF1">
    <property type="entry name" value="OS03G0796600 PROTEIN"/>
    <property type="match status" value="1"/>
</dbReference>
<feature type="compositionally biased region" description="Basic and acidic residues" evidence="1">
    <location>
        <begin position="358"/>
        <end position="367"/>
    </location>
</feature>
<proteinExistence type="predicted"/>
<feature type="region of interest" description="Disordered" evidence="1">
    <location>
        <begin position="346"/>
        <end position="401"/>
    </location>
</feature>
<dbReference type="AlphaFoldDB" id="A0A2P2K7M8"/>
<protein>
    <submittedName>
        <fullName evidence="2">Uncharacterized protein MANES_03G171000</fullName>
    </submittedName>
</protein>
<dbReference type="InterPro" id="IPR006502">
    <property type="entry name" value="PDDEXK-like"/>
</dbReference>
<reference evidence="2" key="1">
    <citation type="submission" date="2018-02" db="EMBL/GenBank/DDBJ databases">
        <title>Rhizophora mucronata_Transcriptome.</title>
        <authorList>
            <person name="Meera S.P."/>
            <person name="Sreeshan A."/>
            <person name="Augustine A."/>
        </authorList>
    </citation>
    <scope>NUCLEOTIDE SEQUENCE</scope>
    <source>
        <tissue evidence="2">Leaf</tissue>
    </source>
</reference>
<evidence type="ECO:0000313" key="2">
    <source>
        <dbReference type="EMBL" id="MBX01691.1"/>
    </source>
</evidence>
<sequence length="401" mass="43955">MPSTMKIQPVVDVDSQTWVPIPVLARAEPAKPVLKSRLKRLFDRQLRISSVDKPIVAEAQYGTKDGGGAMVPAADFEPSSVCLAKMVQNYLEDTNEKQQQQFLRGRHRYNCFNGSSNDSSDDEFDVFGSGGFGESIGNSSSGFDACDVLKSLIPCASVAEKNLLADTAMIVEKNKNHKGKGDLRKIVAVGLSSLGYDSSICKSNGDKSSSFPAGKYEYVDVIIEGERLLVDVDFRSEFEIARSTGPYKAIMQSLPFIFVGRPDRLSQIVSIVSEAARQSLKKKGLHIGPWRKSEYVRAKWLSPYTRLSDIVSTAESESWEDENPAVTGTEDCGELELIFGEEKAPAETVLSSPLPAKDIGEDLDQPKTEAVTWQPPALKPKRTERGPKMVTGLASLLKEKP</sequence>